<dbReference type="Pfam" id="PF00501">
    <property type="entry name" value="AMP-binding"/>
    <property type="match status" value="1"/>
</dbReference>
<evidence type="ECO:0000313" key="4">
    <source>
        <dbReference type="Proteomes" id="UP000321832"/>
    </source>
</evidence>
<dbReference type="GO" id="GO:0031177">
    <property type="term" value="F:phosphopantetheine binding"/>
    <property type="evidence" value="ECO:0007669"/>
    <property type="project" value="TreeGrafter"/>
</dbReference>
<dbReference type="SUPFAM" id="SSF52777">
    <property type="entry name" value="CoA-dependent acyltransferases"/>
    <property type="match status" value="1"/>
</dbReference>
<evidence type="ECO:0000259" key="1">
    <source>
        <dbReference type="Pfam" id="PF00501"/>
    </source>
</evidence>
<dbReference type="GO" id="GO:0005829">
    <property type="term" value="C:cytosol"/>
    <property type="evidence" value="ECO:0007669"/>
    <property type="project" value="TreeGrafter"/>
</dbReference>
<dbReference type="GO" id="GO:0043041">
    <property type="term" value="P:amino acid activation for nonribosomal peptide biosynthetic process"/>
    <property type="evidence" value="ECO:0007669"/>
    <property type="project" value="TreeGrafter"/>
</dbReference>
<dbReference type="Proteomes" id="UP000321832">
    <property type="component" value="Unassembled WGS sequence"/>
</dbReference>
<organism evidence="3 4">
    <name type="scientific">Piscinibacter aquaticus</name>
    <dbReference type="NCBI Taxonomy" id="392597"/>
    <lineage>
        <taxon>Bacteria</taxon>
        <taxon>Pseudomonadati</taxon>
        <taxon>Pseudomonadota</taxon>
        <taxon>Betaproteobacteria</taxon>
        <taxon>Burkholderiales</taxon>
        <taxon>Sphaerotilaceae</taxon>
        <taxon>Piscinibacter</taxon>
    </lineage>
</organism>
<sequence>MLQLPPPLSAALKTLAREEGATLFMVLLSAFQVLLHRHGGETDLPIGSVIANRGRSEVRRVIGFFANNIVLRGNLEGNPTVRELIGRNREIALGAYAHQDMPFDMLVDALSTRRALDHAPLFQILFVLQNLRLTGFDLPGLHCEQIELPIDVARFDLSVDVFDLDVGLRVYFEYSTDLYDPQTIDRLAGHYQQLLQSVADDPGARIADLPLLSGPERRQLVQAWNRTEAGYPREQTVHALFEAQVRLRPQAQALVFEGQSLSYAELNARANRLAHHLRSLGAGPGARVGVWLERSTGMVEAVLGVLKAGAAYVPLDPAFPQDRIDYMMADAGLAVVLTQERLASTLAADSPRVVCLDRDAAELAAQPAQDPPVQGGAGDLAYVIYTSGSTGRPKG</sequence>
<dbReference type="InterPro" id="IPR020845">
    <property type="entry name" value="AMP-binding_CS"/>
</dbReference>
<dbReference type="EMBL" id="VOPW01000001">
    <property type="protein sequence ID" value="TXC66083.1"/>
    <property type="molecule type" value="Genomic_DNA"/>
</dbReference>
<dbReference type="PANTHER" id="PTHR45527:SF1">
    <property type="entry name" value="FATTY ACID SYNTHASE"/>
    <property type="match status" value="1"/>
</dbReference>
<dbReference type="PANTHER" id="PTHR45527">
    <property type="entry name" value="NONRIBOSOMAL PEPTIDE SYNTHETASE"/>
    <property type="match status" value="1"/>
</dbReference>
<dbReference type="InterPro" id="IPR042099">
    <property type="entry name" value="ANL_N_sf"/>
</dbReference>
<feature type="domain" description="Condensation" evidence="2">
    <location>
        <begin position="4"/>
        <end position="221"/>
    </location>
</feature>
<dbReference type="InterPro" id="IPR000873">
    <property type="entry name" value="AMP-dep_synth/lig_dom"/>
</dbReference>
<dbReference type="InterPro" id="IPR001242">
    <property type="entry name" value="Condensation_dom"/>
</dbReference>
<evidence type="ECO:0000259" key="2">
    <source>
        <dbReference type="Pfam" id="PF00668"/>
    </source>
</evidence>
<name>A0A5C6TZJ5_9BURK</name>
<dbReference type="Gene3D" id="3.30.559.10">
    <property type="entry name" value="Chloramphenicol acetyltransferase-like domain"/>
    <property type="match status" value="1"/>
</dbReference>
<dbReference type="AlphaFoldDB" id="A0A5C6TZJ5"/>
<dbReference type="Gene3D" id="3.40.50.12780">
    <property type="entry name" value="N-terminal domain of ligase-like"/>
    <property type="match status" value="1"/>
</dbReference>
<dbReference type="SUPFAM" id="SSF56801">
    <property type="entry name" value="Acetyl-CoA synthetase-like"/>
    <property type="match status" value="1"/>
</dbReference>
<feature type="domain" description="AMP-dependent synthetase/ligase" evidence="1">
    <location>
        <begin position="241"/>
        <end position="395"/>
    </location>
</feature>
<keyword evidence="4" id="KW-1185">Reference proteome</keyword>
<evidence type="ECO:0000313" key="3">
    <source>
        <dbReference type="EMBL" id="TXC66083.1"/>
    </source>
</evidence>
<comment type="caution">
    <text evidence="3">The sequence shown here is derived from an EMBL/GenBank/DDBJ whole genome shotgun (WGS) entry which is preliminary data.</text>
</comment>
<proteinExistence type="predicted"/>
<dbReference type="InterPro" id="IPR023213">
    <property type="entry name" value="CAT-like_dom_sf"/>
</dbReference>
<dbReference type="Pfam" id="PF00668">
    <property type="entry name" value="Condensation"/>
    <property type="match status" value="1"/>
</dbReference>
<gene>
    <name evidence="3" type="ORF">FSC37_09555</name>
</gene>
<dbReference type="GO" id="GO:0047527">
    <property type="term" value="F:2,3-dihydroxybenzoate-serine ligase activity"/>
    <property type="evidence" value="ECO:0007669"/>
    <property type="project" value="TreeGrafter"/>
</dbReference>
<reference evidence="3 4" key="1">
    <citation type="submission" date="2019-08" db="EMBL/GenBank/DDBJ databases">
        <authorList>
            <person name="Khan S.A."/>
            <person name="Jeon C.O."/>
            <person name="Jeong S.E."/>
        </authorList>
    </citation>
    <scope>NUCLEOTIDE SEQUENCE [LARGE SCALE GENOMIC DNA]</scope>
    <source>
        <strain evidence="4">IMCC1728</strain>
    </source>
</reference>
<dbReference type="Gene3D" id="3.30.559.30">
    <property type="entry name" value="Nonribosomal peptide synthetase, condensation domain"/>
    <property type="match status" value="1"/>
</dbReference>
<dbReference type="CDD" id="cd19531">
    <property type="entry name" value="LCL_NRPS-like"/>
    <property type="match status" value="1"/>
</dbReference>
<dbReference type="FunFam" id="3.40.50.980:FF:000001">
    <property type="entry name" value="Non-ribosomal peptide synthetase"/>
    <property type="match status" value="1"/>
</dbReference>
<dbReference type="PROSITE" id="PS00455">
    <property type="entry name" value="AMP_BINDING"/>
    <property type="match status" value="1"/>
</dbReference>
<dbReference type="GO" id="GO:0009239">
    <property type="term" value="P:enterobactin biosynthetic process"/>
    <property type="evidence" value="ECO:0007669"/>
    <property type="project" value="TreeGrafter"/>
</dbReference>
<accession>A0A5C6TZJ5</accession>
<dbReference type="GO" id="GO:0009366">
    <property type="term" value="C:enterobactin synthetase complex"/>
    <property type="evidence" value="ECO:0007669"/>
    <property type="project" value="TreeGrafter"/>
</dbReference>
<protein>
    <submittedName>
        <fullName evidence="3">AMP-binding protein</fullName>
    </submittedName>
</protein>